<organism evidence="1">
    <name type="scientific">marine sediment metagenome</name>
    <dbReference type="NCBI Taxonomy" id="412755"/>
    <lineage>
        <taxon>unclassified sequences</taxon>
        <taxon>metagenomes</taxon>
        <taxon>ecological metagenomes</taxon>
    </lineage>
</organism>
<comment type="caution">
    <text evidence="1">The sequence shown here is derived from an EMBL/GenBank/DDBJ whole genome shotgun (WGS) entry which is preliminary data.</text>
</comment>
<dbReference type="AlphaFoldDB" id="X1JFQ4"/>
<dbReference type="InterPro" id="IPR029039">
    <property type="entry name" value="Flavoprotein-like_sf"/>
</dbReference>
<name>X1JFQ4_9ZZZZ</name>
<sequence length="83" mass="9007">MRTIIIYSDESKGMEAVVQALSSSIQAMGHEVHQVKAEKSARAESLFPYDLVYVGSPVLGSWGGKFSQPLASYLKKCSGLEGR</sequence>
<dbReference type="Gene3D" id="3.40.50.360">
    <property type="match status" value="1"/>
</dbReference>
<reference evidence="1" key="1">
    <citation type="journal article" date="2014" name="Front. Microbiol.">
        <title>High frequency of phylogenetically diverse reductive dehalogenase-homologous genes in deep subseafloor sedimentary metagenomes.</title>
        <authorList>
            <person name="Kawai M."/>
            <person name="Futagami T."/>
            <person name="Toyoda A."/>
            <person name="Takaki Y."/>
            <person name="Nishi S."/>
            <person name="Hori S."/>
            <person name="Arai W."/>
            <person name="Tsubouchi T."/>
            <person name="Morono Y."/>
            <person name="Uchiyama I."/>
            <person name="Ito T."/>
            <person name="Fujiyama A."/>
            <person name="Inagaki F."/>
            <person name="Takami H."/>
        </authorList>
    </citation>
    <scope>NUCLEOTIDE SEQUENCE</scope>
    <source>
        <strain evidence="1">Expedition CK06-06</strain>
    </source>
</reference>
<evidence type="ECO:0008006" key="2">
    <source>
        <dbReference type="Google" id="ProtNLM"/>
    </source>
</evidence>
<protein>
    <recommendedName>
        <fullName evidence="2">Flavodoxin-like domain-containing protein</fullName>
    </recommendedName>
</protein>
<gene>
    <name evidence="1" type="ORF">S06H3_03550</name>
</gene>
<evidence type="ECO:0000313" key="1">
    <source>
        <dbReference type="EMBL" id="GAH92832.1"/>
    </source>
</evidence>
<dbReference type="EMBL" id="BARV01001169">
    <property type="protein sequence ID" value="GAH92832.1"/>
    <property type="molecule type" value="Genomic_DNA"/>
</dbReference>
<accession>X1JFQ4</accession>
<dbReference type="SUPFAM" id="SSF52218">
    <property type="entry name" value="Flavoproteins"/>
    <property type="match status" value="1"/>
</dbReference>
<feature type="non-terminal residue" evidence="1">
    <location>
        <position position="83"/>
    </location>
</feature>
<proteinExistence type="predicted"/>